<dbReference type="Pfam" id="PF25053">
    <property type="entry name" value="DUF7791"/>
    <property type="match status" value="1"/>
</dbReference>
<evidence type="ECO:0000313" key="3">
    <source>
        <dbReference type="EMBL" id="PWY93413.1"/>
    </source>
</evidence>
<dbReference type="PROSITE" id="PS50837">
    <property type="entry name" value="NACHT"/>
    <property type="match status" value="1"/>
</dbReference>
<comment type="caution">
    <text evidence="3">The sequence shown here is derived from an EMBL/GenBank/DDBJ whole genome shotgun (WGS) entry which is preliminary data.</text>
</comment>
<dbReference type="InterPro" id="IPR056884">
    <property type="entry name" value="NPHP3-like_N"/>
</dbReference>
<dbReference type="AlphaFoldDB" id="A0A317X4A9"/>
<dbReference type="Gene3D" id="3.40.50.300">
    <property type="entry name" value="P-loop containing nucleotide triphosphate hydrolases"/>
    <property type="match status" value="1"/>
</dbReference>
<keyword evidence="4" id="KW-1185">Reference proteome</keyword>
<organism evidence="3 4">
    <name type="scientific">Aspergillus sclerotioniger CBS 115572</name>
    <dbReference type="NCBI Taxonomy" id="1450535"/>
    <lineage>
        <taxon>Eukaryota</taxon>
        <taxon>Fungi</taxon>
        <taxon>Dikarya</taxon>
        <taxon>Ascomycota</taxon>
        <taxon>Pezizomycotina</taxon>
        <taxon>Eurotiomycetes</taxon>
        <taxon>Eurotiomycetidae</taxon>
        <taxon>Eurotiales</taxon>
        <taxon>Aspergillaceae</taxon>
        <taxon>Aspergillus</taxon>
        <taxon>Aspergillus subgen. Circumdati</taxon>
    </lineage>
</organism>
<dbReference type="InterPro" id="IPR027417">
    <property type="entry name" value="P-loop_NTPase"/>
</dbReference>
<feature type="domain" description="NACHT" evidence="2">
    <location>
        <begin position="298"/>
        <end position="420"/>
    </location>
</feature>
<protein>
    <recommendedName>
        <fullName evidence="2">NACHT domain-containing protein</fullName>
    </recommendedName>
</protein>
<dbReference type="EMBL" id="MSFK01000006">
    <property type="protein sequence ID" value="PWY93413.1"/>
    <property type="molecule type" value="Genomic_DNA"/>
</dbReference>
<dbReference type="PANTHER" id="PTHR10039">
    <property type="entry name" value="AMELOGENIN"/>
    <property type="match status" value="1"/>
</dbReference>
<evidence type="ECO:0000259" key="2">
    <source>
        <dbReference type="PROSITE" id="PS50837"/>
    </source>
</evidence>
<dbReference type="Pfam" id="PF24883">
    <property type="entry name" value="NPHP3_N"/>
    <property type="match status" value="1"/>
</dbReference>
<proteinExistence type="predicted"/>
<dbReference type="PANTHER" id="PTHR10039:SF5">
    <property type="entry name" value="NACHT DOMAIN-CONTAINING PROTEIN"/>
    <property type="match status" value="1"/>
</dbReference>
<accession>A0A317X4A9</accession>
<dbReference type="STRING" id="1450535.A0A317X4A9"/>
<evidence type="ECO:0000313" key="4">
    <source>
        <dbReference type="Proteomes" id="UP000246702"/>
    </source>
</evidence>
<dbReference type="SUPFAM" id="SSF52540">
    <property type="entry name" value="P-loop containing nucleoside triphosphate hydrolases"/>
    <property type="match status" value="1"/>
</dbReference>
<dbReference type="InterPro" id="IPR056693">
    <property type="entry name" value="DUF7791"/>
</dbReference>
<dbReference type="GeneID" id="37117643"/>
<evidence type="ECO:0000256" key="1">
    <source>
        <dbReference type="ARBA" id="ARBA00022737"/>
    </source>
</evidence>
<keyword evidence="1" id="KW-0677">Repeat</keyword>
<reference evidence="3 4" key="1">
    <citation type="submission" date="2016-12" db="EMBL/GenBank/DDBJ databases">
        <title>The genomes of Aspergillus section Nigri reveals drivers in fungal speciation.</title>
        <authorList>
            <consortium name="DOE Joint Genome Institute"/>
            <person name="Vesth T.C."/>
            <person name="Nybo J."/>
            <person name="Theobald S."/>
            <person name="Brandl J."/>
            <person name="Frisvad J.C."/>
            <person name="Nielsen K.F."/>
            <person name="Lyhne E.K."/>
            <person name="Kogle M.E."/>
            <person name="Kuo A."/>
            <person name="Riley R."/>
            <person name="Clum A."/>
            <person name="Nolan M."/>
            <person name="Lipzen A."/>
            <person name="Salamov A."/>
            <person name="Henrissat B."/>
            <person name="Wiebenga A."/>
            <person name="De Vries R.P."/>
            <person name="Grigoriev I.V."/>
            <person name="Mortensen U.H."/>
            <person name="Andersen M.R."/>
            <person name="Baker S.E."/>
        </authorList>
    </citation>
    <scope>NUCLEOTIDE SEQUENCE [LARGE SCALE GENOMIC DNA]</scope>
    <source>
        <strain evidence="3 4">CBS 115572</strain>
    </source>
</reference>
<dbReference type="RefSeq" id="XP_025470174.1">
    <property type="nucleotide sequence ID" value="XM_025615500.1"/>
</dbReference>
<name>A0A317X4A9_9EURO</name>
<sequence length="757" mass="86439">MVAGSIVSLALACNIIQVAQLGCKAGFTAYKLWSARTGEHPDLQVLRDVESSLTQLNTNLQGSLQPSTMHSHAGVGLLDASTKCLDLASEYIRLLDGFKLEKPHSVWETFQKTTKVLWDPSMETMDAVMQTAWYNLLLALLIYMNSTLATSADQQRILDTCEPIEKNFLNAVKTCIAPIQDDLARLDQQQSSDNGLGQSHPLSDFATVNREQLDKLEKTLNDIANCLVPQDLYQTNSVNVAEQKIMASLRFFEIGLRAEQIGQAKDGTFRWILQPQNLESDKWDGLVTWLSSSTETQKIFWVSGKPGSGKSTLMRFLKENLQRQDHMLPWADNCTVFSACYYFWGAGNQLEKSTTGLLRSLLLQILKQKPDLMPRNLRVLLFVDGLDELEGPDEMRQELIRIHTRLNFPGTVKICVSSRPWNIFRDSFRQYPKVRLQELTREDICTYVQSELLNAQLFRNLLRVDEVSAKQIVSKITDNAEGVFLWSRLVVRDLLTGLRNGDSLDTLHQKLNDVPSGMNKLFKHMMESIDPQYRPEAYAILQIALLDKEQFPQQAPLCLLDLLVIDEKRPDAILTNPTQLAEMFICDTKRLRLLLKSTLRRVNSRCMGLLELLEYLDRNGRSMMDSDQLDLDHVLRPKFTHKWRWHMAYTCLGIQAIKRVLRSNASPNEMYRGASVWALFLSFLAQWLPARGTITARIKQNYLTALRLLIEKDADLVLPKSWLANGELALNYLYRVERSANLMLERPCIWPEDLPVV</sequence>
<dbReference type="InterPro" id="IPR007111">
    <property type="entry name" value="NACHT_NTPase"/>
</dbReference>
<dbReference type="Proteomes" id="UP000246702">
    <property type="component" value="Unassembled WGS sequence"/>
</dbReference>
<gene>
    <name evidence="3" type="ORF">BO94DRAFT_582797</name>
</gene>
<dbReference type="OrthoDB" id="443402at2759"/>